<gene>
    <name evidence="3" type="ORF">Dsi01nite_111540</name>
</gene>
<dbReference type="Proteomes" id="UP000660611">
    <property type="component" value="Unassembled WGS sequence"/>
</dbReference>
<protein>
    <submittedName>
        <fullName evidence="3">Uncharacterized protein</fullName>
    </submittedName>
</protein>
<keyword evidence="2" id="KW-0472">Membrane</keyword>
<evidence type="ECO:0000313" key="4">
    <source>
        <dbReference type="Proteomes" id="UP000660611"/>
    </source>
</evidence>
<keyword evidence="2" id="KW-0812">Transmembrane</keyword>
<dbReference type="AlphaFoldDB" id="A0A919UJW3"/>
<keyword evidence="4" id="KW-1185">Reference proteome</keyword>
<comment type="caution">
    <text evidence="3">The sequence shown here is derived from an EMBL/GenBank/DDBJ whole genome shotgun (WGS) entry which is preliminary data.</text>
</comment>
<dbReference type="RefSeq" id="WP_203854715.1">
    <property type="nucleotide sequence ID" value="NZ_BAAAVW010000050.1"/>
</dbReference>
<proteinExistence type="predicted"/>
<feature type="transmembrane region" description="Helical" evidence="2">
    <location>
        <begin position="39"/>
        <end position="64"/>
    </location>
</feature>
<feature type="transmembrane region" description="Helical" evidence="2">
    <location>
        <begin position="84"/>
        <end position="108"/>
    </location>
</feature>
<evidence type="ECO:0000256" key="2">
    <source>
        <dbReference type="SAM" id="Phobius"/>
    </source>
</evidence>
<dbReference type="EMBL" id="BONQ01000211">
    <property type="protein sequence ID" value="GIG53113.1"/>
    <property type="molecule type" value="Genomic_DNA"/>
</dbReference>
<reference evidence="3" key="1">
    <citation type="submission" date="2021-01" db="EMBL/GenBank/DDBJ databases">
        <title>Whole genome shotgun sequence of Dactylosporangium siamense NBRC 106093.</title>
        <authorList>
            <person name="Komaki H."/>
            <person name="Tamura T."/>
        </authorList>
    </citation>
    <scope>NUCLEOTIDE SEQUENCE</scope>
    <source>
        <strain evidence="3">NBRC 106093</strain>
    </source>
</reference>
<evidence type="ECO:0000256" key="1">
    <source>
        <dbReference type="SAM" id="MobiDB-lite"/>
    </source>
</evidence>
<name>A0A919UJW3_9ACTN</name>
<keyword evidence="2" id="KW-1133">Transmembrane helix</keyword>
<feature type="region of interest" description="Disordered" evidence="1">
    <location>
        <begin position="260"/>
        <end position="296"/>
    </location>
</feature>
<accession>A0A919UJW3</accession>
<feature type="compositionally biased region" description="Pro residues" evidence="1">
    <location>
        <begin position="270"/>
        <end position="280"/>
    </location>
</feature>
<evidence type="ECO:0000313" key="3">
    <source>
        <dbReference type="EMBL" id="GIG53113.1"/>
    </source>
</evidence>
<sequence>MVDIHGNYRAQRLTHVPPDELISDVVTARTLRPHLVRSGFFFAVFCVVGVISFFLWMISLFATVVSMTSGGFPGGGGGDSGGGLIGLSYFLMVIQLLIVVAWVVSLFLPLREPIAEYGLLIEGRGAAYAIAYWSIMNTTQARHSPFLSRLGRIEGLPVLYLVNGREQGLVVVKPVGTDLYVGWTMWRQRSTVVMIGHLFRDAFQGGPQSDVRAASSRALRELIHSVTREGVQGAILQPPVSDEVARAQIDQLPNLNLSTGPMVANAPQFQPQPPGAPQSAPPYVRSAAPYSGPPAQ</sequence>
<organism evidence="3 4">
    <name type="scientific">Dactylosporangium siamense</name>
    <dbReference type="NCBI Taxonomy" id="685454"/>
    <lineage>
        <taxon>Bacteria</taxon>
        <taxon>Bacillati</taxon>
        <taxon>Actinomycetota</taxon>
        <taxon>Actinomycetes</taxon>
        <taxon>Micromonosporales</taxon>
        <taxon>Micromonosporaceae</taxon>
        <taxon>Dactylosporangium</taxon>
    </lineage>
</organism>